<dbReference type="Proteomes" id="UP000275530">
    <property type="component" value="Unassembled WGS sequence"/>
</dbReference>
<organism evidence="1 2">
    <name type="scientific">Mesorhizobium jarvisii</name>
    <dbReference type="NCBI Taxonomy" id="1777867"/>
    <lineage>
        <taxon>Bacteria</taxon>
        <taxon>Pseudomonadati</taxon>
        <taxon>Pseudomonadota</taxon>
        <taxon>Alphaproteobacteria</taxon>
        <taxon>Hyphomicrobiales</taxon>
        <taxon>Phyllobacteriaceae</taxon>
        <taxon>Mesorhizobium</taxon>
    </lineage>
</organism>
<dbReference type="EMBL" id="QZXA01000003">
    <property type="protein sequence ID" value="RJT35832.1"/>
    <property type="molecule type" value="Genomic_DNA"/>
</dbReference>
<name>A0A6M7TBW1_9HYPH</name>
<evidence type="ECO:0000313" key="1">
    <source>
        <dbReference type="EMBL" id="RJT35832.1"/>
    </source>
</evidence>
<comment type="caution">
    <text evidence="1">The sequence shown here is derived from an EMBL/GenBank/DDBJ whole genome shotgun (WGS) entry which is preliminary data.</text>
</comment>
<proteinExistence type="predicted"/>
<protein>
    <submittedName>
        <fullName evidence="1">Uncharacterized protein</fullName>
    </submittedName>
</protein>
<evidence type="ECO:0000313" key="2">
    <source>
        <dbReference type="Proteomes" id="UP000275530"/>
    </source>
</evidence>
<dbReference type="AlphaFoldDB" id="A0A6M7TBW1"/>
<reference evidence="1 2" key="1">
    <citation type="submission" date="2018-09" db="EMBL/GenBank/DDBJ databases">
        <title>Mesorhizobium carmichaelinearum sp. nov. isolated from Carmichaelinea spp. root nodules in New Zealand.</title>
        <authorList>
            <person name="De Meyer S.E."/>
        </authorList>
    </citation>
    <scope>NUCLEOTIDE SEQUENCE [LARGE SCALE GENOMIC DNA]</scope>
    <source>
        <strain evidence="1 2">LMG 28313</strain>
    </source>
</reference>
<sequence length="129" mass="14562">MSGQRETVCPEILRYLFDLEADSDFRSIRPEIIRLWPQSTILNRLFTIRADAVFPRCRCNPLGCGTVWEECLAVADMNRLEQAARVSMGEFQDHEASAEPLSSPHHTLLWGIVLAAASTILLIAMFQLT</sequence>
<accession>A0A6M7TBW1</accession>
<keyword evidence="2" id="KW-1185">Reference proteome</keyword>
<gene>
    <name evidence="1" type="ORF">D3242_10355</name>
</gene>